<comment type="caution">
    <text evidence="2">The sequence shown here is derived from an EMBL/GenBank/DDBJ whole genome shotgun (WGS) entry which is preliminary data.</text>
</comment>
<proteinExistence type="predicted"/>
<keyword evidence="3" id="KW-1185">Reference proteome</keyword>
<evidence type="ECO:0000313" key="3">
    <source>
        <dbReference type="Proteomes" id="UP000728185"/>
    </source>
</evidence>
<gene>
    <name evidence="2" type="ORF">FBUS_02831</name>
</gene>
<feature type="region of interest" description="Disordered" evidence="1">
    <location>
        <begin position="321"/>
        <end position="390"/>
    </location>
</feature>
<organism evidence="2 3">
    <name type="scientific">Fasciolopsis buskii</name>
    <dbReference type="NCBI Taxonomy" id="27845"/>
    <lineage>
        <taxon>Eukaryota</taxon>
        <taxon>Metazoa</taxon>
        <taxon>Spiralia</taxon>
        <taxon>Lophotrochozoa</taxon>
        <taxon>Platyhelminthes</taxon>
        <taxon>Trematoda</taxon>
        <taxon>Digenea</taxon>
        <taxon>Plagiorchiida</taxon>
        <taxon>Echinostomata</taxon>
        <taxon>Echinostomatoidea</taxon>
        <taxon>Fasciolidae</taxon>
        <taxon>Fasciolopsis</taxon>
    </lineage>
</organism>
<dbReference type="AlphaFoldDB" id="A0A8E0RY19"/>
<feature type="region of interest" description="Disordered" evidence="1">
    <location>
        <begin position="514"/>
        <end position="534"/>
    </location>
</feature>
<dbReference type="OrthoDB" id="10428912at2759"/>
<evidence type="ECO:0000256" key="1">
    <source>
        <dbReference type="SAM" id="MobiDB-lite"/>
    </source>
</evidence>
<feature type="region of interest" description="Disordered" evidence="1">
    <location>
        <begin position="465"/>
        <end position="497"/>
    </location>
</feature>
<name>A0A8E0RY19_9TREM</name>
<dbReference type="EMBL" id="LUCM01003928">
    <property type="protein sequence ID" value="KAA0195106.1"/>
    <property type="molecule type" value="Genomic_DNA"/>
</dbReference>
<feature type="compositionally biased region" description="Polar residues" evidence="1">
    <location>
        <begin position="321"/>
        <end position="335"/>
    </location>
</feature>
<feature type="compositionally biased region" description="Polar residues" evidence="1">
    <location>
        <begin position="465"/>
        <end position="483"/>
    </location>
</feature>
<accession>A0A8E0RY19</accession>
<protein>
    <submittedName>
        <fullName evidence="2">Uncharacterized protein</fullName>
    </submittedName>
</protein>
<sequence>MAATEASLYAHCPNSNFPLQSPNTEVWVDPHGHPSSIHIGNNETSALASGYSDSSNVQQVIYSSNVLSSTNKRVKARKILDYIRKIIRQQTLCQKHERLLDQSLAELQLSYQMPANAMDTSSSCESRDELGDRTDQALVYSFLQLKKIASCSDCRNRGKTGTDRATPYEDTTTHVGSRVNHAGLIWALLRNWCDVFRTRRANERRTHLKSPLIENFDEVAKPALTKSQLFLPTADCSAEHVDKFSYCWKWLLSQTEPAETKVMNNVRRPSGCLFVTSEDVVNPLFARFAYSSATDSSSSRFHRSTDGLIRLRRHSMSDITDYNLFNPTQTSQPPNSHHDRERHVAVPPMKPVNSRRKCDLLSPARLPETSHIHDDDDDDEATNWSPKPKSARCIHLPHHVTRRPAEDRRTLLYRPPVHGSSSSAFCAPLSSNRIHNSSRTFHSPTIPGANLSGLKIPMEQYSSNSYANCLPNSPREQQGQHEQLVNHPRQQQRKQPTQPYTNLRTIHFLQSLSPNMNVVPPPNHNPFVIKPAVR</sequence>
<reference evidence="2" key="1">
    <citation type="submission" date="2019-05" db="EMBL/GenBank/DDBJ databases">
        <title>Annotation for the trematode Fasciolopsis buski.</title>
        <authorList>
            <person name="Choi Y.-J."/>
        </authorList>
    </citation>
    <scope>NUCLEOTIDE SEQUENCE</scope>
    <source>
        <strain evidence="2">HT</strain>
        <tissue evidence="2">Whole worm</tissue>
    </source>
</reference>
<dbReference type="Proteomes" id="UP000728185">
    <property type="component" value="Unassembled WGS sequence"/>
</dbReference>
<evidence type="ECO:0000313" key="2">
    <source>
        <dbReference type="EMBL" id="KAA0195106.1"/>
    </source>
</evidence>